<evidence type="ECO:0000313" key="2">
    <source>
        <dbReference type="Proteomes" id="UP001459714"/>
    </source>
</evidence>
<reference evidence="1 2" key="1">
    <citation type="submission" date="2024-03" db="EMBL/GenBank/DDBJ databases">
        <title>Bacilli Hybrid Assemblies.</title>
        <authorList>
            <person name="Kovac J."/>
        </authorList>
    </citation>
    <scope>NUCLEOTIDE SEQUENCE [LARGE SCALE GENOMIC DNA]</scope>
    <source>
        <strain evidence="1 2">FSL M8-0022</strain>
    </source>
</reference>
<organism evidence="1 2">
    <name type="scientific">Caldifermentibacillus hisashii</name>
    <dbReference type="NCBI Taxonomy" id="996558"/>
    <lineage>
        <taxon>Bacteria</taxon>
        <taxon>Bacillati</taxon>
        <taxon>Bacillota</taxon>
        <taxon>Bacilli</taxon>
        <taxon>Bacillales</taxon>
        <taxon>Bacillaceae</taxon>
        <taxon>Caldifermentibacillus</taxon>
    </lineage>
</organism>
<keyword evidence="2" id="KW-1185">Reference proteome</keyword>
<comment type="caution">
    <text evidence="1">The sequence shown here is derived from an EMBL/GenBank/DDBJ whole genome shotgun (WGS) entry which is preliminary data.</text>
</comment>
<name>A0ABU9K400_9BACI</name>
<sequence>MLFKVVDKVRWKTDEWDKIFNLVNDFKKEFEVKLKSINNFDGELYFNLDGWIICIEENNSGFWVTLESNTSKADFDEKYEFVFSRLS</sequence>
<protein>
    <recommendedName>
        <fullName evidence="3">DUF3630 family protein</fullName>
    </recommendedName>
</protein>
<dbReference type="RefSeq" id="WP_342021115.1">
    <property type="nucleotide sequence ID" value="NZ_JBBYAK010000002.1"/>
</dbReference>
<dbReference type="EMBL" id="JBBYAK010000002">
    <property type="protein sequence ID" value="MEL3959480.1"/>
    <property type="molecule type" value="Genomic_DNA"/>
</dbReference>
<dbReference type="Proteomes" id="UP001459714">
    <property type="component" value="Unassembled WGS sequence"/>
</dbReference>
<evidence type="ECO:0000313" key="1">
    <source>
        <dbReference type="EMBL" id="MEL3959480.1"/>
    </source>
</evidence>
<accession>A0ABU9K400</accession>
<proteinExistence type="predicted"/>
<gene>
    <name evidence="1" type="ORF">NST17_20220</name>
</gene>
<evidence type="ECO:0008006" key="3">
    <source>
        <dbReference type="Google" id="ProtNLM"/>
    </source>
</evidence>